<keyword evidence="2" id="KW-1185">Reference proteome</keyword>
<accession>A0ABV1M994</accession>
<comment type="caution">
    <text evidence="1">The sequence shown here is derived from an EMBL/GenBank/DDBJ whole genome shotgun (WGS) entry which is preliminary data.</text>
</comment>
<organism evidence="1 2">
    <name type="scientific">Vogesella oryzagri</name>
    <dbReference type="NCBI Taxonomy" id="3160864"/>
    <lineage>
        <taxon>Bacteria</taxon>
        <taxon>Pseudomonadati</taxon>
        <taxon>Pseudomonadota</taxon>
        <taxon>Betaproteobacteria</taxon>
        <taxon>Neisseriales</taxon>
        <taxon>Chromobacteriaceae</taxon>
        <taxon>Vogesella</taxon>
    </lineage>
</organism>
<reference evidence="1" key="1">
    <citation type="submission" date="2024-06" db="EMBL/GenBank/DDBJ databases">
        <title>Genome sequence of Vogesella sp. MAHUQ-64.</title>
        <authorList>
            <person name="Huq M.A."/>
        </authorList>
    </citation>
    <scope>NUCLEOTIDE SEQUENCE</scope>
    <source>
        <strain evidence="1">MAHUQ-64</strain>
    </source>
</reference>
<dbReference type="EMBL" id="JBEFLD010000006">
    <property type="protein sequence ID" value="MEQ6291554.1"/>
    <property type="molecule type" value="Genomic_DNA"/>
</dbReference>
<name>A0ABV1M994_9NEIS</name>
<dbReference type="InterPro" id="IPR021500">
    <property type="entry name" value="DUF3156"/>
</dbReference>
<evidence type="ECO:0000313" key="1">
    <source>
        <dbReference type="EMBL" id="MEQ6291554.1"/>
    </source>
</evidence>
<gene>
    <name evidence="1" type="ORF">ABNW52_13130</name>
</gene>
<proteinExistence type="predicted"/>
<dbReference type="Pfam" id="PF11354">
    <property type="entry name" value="DUF3156"/>
    <property type="match status" value="1"/>
</dbReference>
<evidence type="ECO:0000313" key="2">
    <source>
        <dbReference type="Proteomes" id="UP001433638"/>
    </source>
</evidence>
<dbReference type="RefSeq" id="WP_349588569.1">
    <property type="nucleotide sequence ID" value="NZ_JBEFLD010000006.1"/>
</dbReference>
<protein>
    <submittedName>
        <fullName evidence="1">DUF3156 family protein</fullName>
    </submittedName>
</protein>
<dbReference type="Proteomes" id="UP001433638">
    <property type="component" value="Unassembled WGS sequence"/>
</dbReference>
<sequence>MLHRLVDWLRRERAPRGYRPGATLARLRQELGQDRVGAECEPAGSTALACRSADGLQFTVRERIDAVFLAHTVSCEFRLPLALDIAAAAANPGSDPARIVIRHTGAVRRQGIACQVAGPDDGSLAAIARRLQDDAALQAALLPLDFRRCELRLEDGSWQLCIEHFGASEVVTNIPPMRRYIRLIAPQRQALLHSLRACQAVLAV</sequence>